<dbReference type="Proteomes" id="UP000288388">
    <property type="component" value="Unassembled WGS sequence"/>
</dbReference>
<name>A0A2N8PUN7_ENTAV</name>
<organism evidence="1 2">
    <name type="scientific">Enterococcus avium</name>
    <name type="common">Streptococcus avium</name>
    <dbReference type="NCBI Taxonomy" id="33945"/>
    <lineage>
        <taxon>Bacteria</taxon>
        <taxon>Bacillati</taxon>
        <taxon>Bacillota</taxon>
        <taxon>Bacilli</taxon>
        <taxon>Lactobacillales</taxon>
        <taxon>Enterococcaceae</taxon>
        <taxon>Enterococcus</taxon>
    </lineage>
</organism>
<dbReference type="AlphaFoldDB" id="A0A2N8PUN7"/>
<reference evidence="1 2" key="1">
    <citation type="submission" date="2018-12" db="EMBL/GenBank/DDBJ databases">
        <title>A novel vanA-carrying plasmid in a clinical isolate of Enterococcus avium.</title>
        <authorList>
            <person name="Bernasconi O.J."/>
            <person name="Luzzaro F."/>
            <person name="Endimiani A."/>
        </authorList>
    </citation>
    <scope>NUCLEOTIDE SEQUENCE [LARGE SCALE GENOMIC DNA]</scope>
    <source>
        <strain evidence="1 2">LC0559/18</strain>
    </source>
</reference>
<evidence type="ECO:0000313" key="1">
    <source>
        <dbReference type="EMBL" id="RVU96385.1"/>
    </source>
</evidence>
<gene>
    <name evidence="1" type="ORF">EK398_16930</name>
</gene>
<sequence>MGSRIDFKKTIVEYEEKISSLALKKAKQKDYLTFNFSFITNNSSYNFDNSSLQHEHRQLLLNRLIELSSKSIVELTASTSKKTGLEKIKVFKHNDKISKMKIHKEFDGSVRKGMAGSGYWIFRLCPNNNPSPCRVIGKMINDVFYVMYIDLDHSLYAKRR</sequence>
<proteinExistence type="predicted"/>
<dbReference type="RefSeq" id="WP_102871772.1">
    <property type="nucleotide sequence ID" value="NZ_JARPWK010000071.1"/>
</dbReference>
<accession>A0A2N8PUN7</accession>
<dbReference type="EMBL" id="RYZS01000001">
    <property type="protein sequence ID" value="RVU96385.1"/>
    <property type="molecule type" value="Genomic_DNA"/>
</dbReference>
<comment type="caution">
    <text evidence="1">The sequence shown here is derived from an EMBL/GenBank/DDBJ whole genome shotgun (WGS) entry which is preliminary data.</text>
</comment>
<evidence type="ECO:0000313" key="2">
    <source>
        <dbReference type="Proteomes" id="UP000288388"/>
    </source>
</evidence>
<protein>
    <submittedName>
        <fullName evidence="1">Uncharacterized protein</fullName>
    </submittedName>
</protein>